<keyword evidence="2" id="KW-1185">Reference proteome</keyword>
<dbReference type="OrthoDB" id="9204516at2"/>
<protein>
    <recommendedName>
        <fullName evidence="3">DUF416 domain-containing protein</fullName>
    </recommendedName>
</protein>
<evidence type="ECO:0000313" key="1">
    <source>
        <dbReference type="EMBL" id="SFC16449.1"/>
    </source>
</evidence>
<dbReference type="AlphaFoldDB" id="A0A1I1GX84"/>
<dbReference type="RefSeq" id="WP_091961949.1">
    <property type="nucleotide sequence ID" value="NZ_FOLH01000003.1"/>
</dbReference>
<sequence>MTEKKAPSFNQRLRRLRPWQQLAFATALAQRSAPNFLLFSEATDFGHRDEYLKLLALLWEELTAKAASINWEVQQEKLPDLQPNPDAFEVYGVYPALDAIMALELAVEQAFKHDEENAIRASKLSRSTVRQYLEMQAPEDLDDQELSQWVRYQDLMDDENAFQDELLNLVSAQFQPHPEILKSIRDLAGNQGFSNLGISLDA</sequence>
<dbReference type="EMBL" id="FOLH01000003">
    <property type="protein sequence ID" value="SFC16449.1"/>
    <property type="molecule type" value="Genomic_DNA"/>
</dbReference>
<accession>A0A1I1GX84</accession>
<evidence type="ECO:0008006" key="3">
    <source>
        <dbReference type="Google" id="ProtNLM"/>
    </source>
</evidence>
<organism evidence="1 2">
    <name type="scientific">Marinospirillum celere</name>
    <dbReference type="NCBI Taxonomy" id="1122252"/>
    <lineage>
        <taxon>Bacteria</taxon>
        <taxon>Pseudomonadati</taxon>
        <taxon>Pseudomonadota</taxon>
        <taxon>Gammaproteobacteria</taxon>
        <taxon>Oceanospirillales</taxon>
        <taxon>Oceanospirillaceae</taxon>
        <taxon>Marinospirillum</taxon>
    </lineage>
</organism>
<evidence type="ECO:0000313" key="2">
    <source>
        <dbReference type="Proteomes" id="UP000199058"/>
    </source>
</evidence>
<dbReference type="Gene3D" id="1.20.1590.10">
    <property type="entry name" value="YP_001051499.1 domain like"/>
    <property type="match status" value="1"/>
</dbReference>
<gene>
    <name evidence="1" type="ORF">SAMN05660443_1691</name>
</gene>
<name>A0A1I1GX84_9GAMM</name>
<dbReference type="InterPro" id="IPR007338">
    <property type="entry name" value="DUF416"/>
</dbReference>
<reference evidence="1 2" key="1">
    <citation type="submission" date="2016-10" db="EMBL/GenBank/DDBJ databases">
        <authorList>
            <person name="de Groot N.N."/>
        </authorList>
    </citation>
    <scope>NUCLEOTIDE SEQUENCE [LARGE SCALE GENOMIC DNA]</scope>
    <source>
        <strain evidence="1 2">DSM 18438</strain>
    </source>
</reference>
<dbReference type="InterPro" id="IPR023381">
    <property type="entry name" value="YP001051499.1-like_dom_sf"/>
</dbReference>
<dbReference type="Proteomes" id="UP000199058">
    <property type="component" value="Unassembled WGS sequence"/>
</dbReference>
<dbReference type="Pfam" id="PF04222">
    <property type="entry name" value="DUF416"/>
    <property type="match status" value="1"/>
</dbReference>
<dbReference type="STRING" id="1122252.SAMN05660443_1691"/>
<proteinExistence type="predicted"/>